<dbReference type="PANTHER" id="PTHR10357">
    <property type="entry name" value="ALPHA-AMYLASE FAMILY MEMBER"/>
    <property type="match status" value="1"/>
</dbReference>
<organism evidence="5 6">
    <name type="scientific">Rapidithrix thailandica</name>
    <dbReference type="NCBI Taxonomy" id="413964"/>
    <lineage>
        <taxon>Bacteria</taxon>
        <taxon>Pseudomonadati</taxon>
        <taxon>Bacteroidota</taxon>
        <taxon>Cytophagia</taxon>
        <taxon>Cytophagales</taxon>
        <taxon>Flammeovirgaceae</taxon>
        <taxon>Rapidithrix</taxon>
    </lineage>
</organism>
<feature type="domain" description="Glycosyl hydrolase family 13 catalytic" evidence="4">
    <location>
        <begin position="138"/>
        <end position="530"/>
    </location>
</feature>
<dbReference type="SUPFAM" id="SSF51011">
    <property type="entry name" value="Glycosyl hydrolase domain"/>
    <property type="match status" value="1"/>
</dbReference>
<dbReference type="Gene3D" id="2.60.40.10">
    <property type="entry name" value="Immunoglobulins"/>
    <property type="match status" value="1"/>
</dbReference>
<evidence type="ECO:0000256" key="3">
    <source>
        <dbReference type="SAM" id="SignalP"/>
    </source>
</evidence>
<dbReference type="InterPro" id="IPR014756">
    <property type="entry name" value="Ig_E-set"/>
</dbReference>
<dbReference type="InterPro" id="IPR017853">
    <property type="entry name" value="GH"/>
</dbReference>
<dbReference type="SMART" id="SM00642">
    <property type="entry name" value="Aamy"/>
    <property type="match status" value="1"/>
</dbReference>
<dbReference type="AlphaFoldDB" id="A0AAW9S1N2"/>
<dbReference type="InterPro" id="IPR013780">
    <property type="entry name" value="Glyco_hydro_b"/>
</dbReference>
<feature type="chain" id="PRO_5043421015" evidence="3">
    <location>
        <begin position="28"/>
        <end position="628"/>
    </location>
</feature>
<dbReference type="Pfam" id="PF10438">
    <property type="entry name" value="Cyc-maltodext_C"/>
    <property type="match status" value="1"/>
</dbReference>
<dbReference type="GO" id="GO:0005975">
    <property type="term" value="P:carbohydrate metabolic process"/>
    <property type="evidence" value="ECO:0007669"/>
    <property type="project" value="InterPro"/>
</dbReference>
<evidence type="ECO:0000313" key="6">
    <source>
        <dbReference type="Proteomes" id="UP001403385"/>
    </source>
</evidence>
<accession>A0AAW9S1N2</accession>
<dbReference type="InterPro" id="IPR019492">
    <property type="entry name" value="Cyclo-malto-dextrinase_C"/>
</dbReference>
<dbReference type="Gene3D" id="3.20.20.80">
    <property type="entry name" value="Glycosidases"/>
    <property type="match status" value="1"/>
</dbReference>
<dbReference type="EMBL" id="JBDKWZ010000007">
    <property type="protein sequence ID" value="MEN7549085.1"/>
    <property type="molecule type" value="Genomic_DNA"/>
</dbReference>
<dbReference type="GO" id="GO:0016798">
    <property type="term" value="F:hydrolase activity, acting on glycosyl bonds"/>
    <property type="evidence" value="ECO:0007669"/>
    <property type="project" value="UniProtKB-KW"/>
</dbReference>
<sequence>MSLLKKRYFKWTLVAILLQAISLTTNAQDQALERVEPPFWFTGMHNTQLQLLVYGKNISQATVKLNHEGIRVKKVQQVENPNYLFIDLEVSSQAESGKFPLEFEWEGGTTLHYTYELKEKNKTVNAQAGLDGGDVIYLVTPDRFANGNPGNDAIARLKEQPNREFHGGRHGGDLQGVKDKIAYMKDLGVTTVWLNPVLENDMKEYSYHGYSTTDYYKVDARYGSNEEYVAFSKQLHDQGMKLVMDIIFNHCGLDHWWMKDLPMKDWINQWPEYTGTNHAIASLSDPYASDTDKKQMVKGWFVPSMPDLNHENDLLANYLIQMSLWWIEYANLDGIRMDTYPYNQKDMMAKWVQRILQEYPDFYIVGETWVDNVANEAYWAGKQTRDKTVFNSYLPGISDFPVCFATRKAFGKDGDLKALYDVLSKDFLYSQPENNKIFLDNHDMDRFFSEIGGDPEKFKLAMTFLLTTRGVPQLFYGTEILMKGKGDHGVIREDFPGGWPDDTRDAFTRKGRNEPENEIFEYVRKLLRWRQQEEAVHHGKLKHFVPYDNVYVYARYTGQKTVMVLINNNEENKTLEMSRFKEVWDGHTSAWEVLEEKHISDLTQIRIPANRAMILELAKKGNETGSRK</sequence>
<dbReference type="Gene3D" id="2.60.40.1180">
    <property type="entry name" value="Golgi alpha-mannosidase II"/>
    <property type="match status" value="1"/>
</dbReference>
<protein>
    <submittedName>
        <fullName evidence="5">Glycoside hydrolase family 13 protein</fullName>
    </submittedName>
</protein>
<evidence type="ECO:0000256" key="1">
    <source>
        <dbReference type="ARBA" id="ARBA00022801"/>
    </source>
</evidence>
<dbReference type="InterPro" id="IPR013783">
    <property type="entry name" value="Ig-like_fold"/>
</dbReference>
<dbReference type="PANTHER" id="PTHR10357:SF210">
    <property type="entry name" value="MALTODEXTRIN GLUCOSIDASE"/>
    <property type="match status" value="1"/>
</dbReference>
<evidence type="ECO:0000259" key="4">
    <source>
        <dbReference type="SMART" id="SM00642"/>
    </source>
</evidence>
<evidence type="ECO:0000256" key="2">
    <source>
        <dbReference type="ARBA" id="ARBA00023295"/>
    </source>
</evidence>
<evidence type="ECO:0000313" key="5">
    <source>
        <dbReference type="EMBL" id="MEN7549085.1"/>
    </source>
</evidence>
<keyword evidence="2" id="KW-0326">Glycosidase</keyword>
<keyword evidence="3" id="KW-0732">Signal</keyword>
<dbReference type="RefSeq" id="WP_346821856.1">
    <property type="nucleotide sequence ID" value="NZ_JBDKWZ010000007.1"/>
</dbReference>
<keyword evidence="6" id="KW-1185">Reference proteome</keyword>
<reference evidence="5 6" key="1">
    <citation type="submission" date="2024-04" db="EMBL/GenBank/DDBJ databases">
        <title>Novel genus in family Flammeovirgaceae.</title>
        <authorList>
            <person name="Nguyen T.H."/>
            <person name="Vuong T.Q."/>
            <person name="Le H."/>
            <person name="Kim S.-G."/>
        </authorList>
    </citation>
    <scope>NUCLEOTIDE SEQUENCE [LARGE SCALE GENOMIC DNA]</scope>
    <source>
        <strain evidence="5 6">JCM 23209</strain>
    </source>
</reference>
<dbReference type="InterPro" id="IPR015171">
    <property type="entry name" value="Cyc-maltodext_N"/>
</dbReference>
<dbReference type="InterPro" id="IPR006047">
    <property type="entry name" value="GH13_cat_dom"/>
</dbReference>
<dbReference type="Proteomes" id="UP001403385">
    <property type="component" value="Unassembled WGS sequence"/>
</dbReference>
<name>A0AAW9S1N2_9BACT</name>
<comment type="caution">
    <text evidence="5">The sequence shown here is derived from an EMBL/GenBank/DDBJ whole genome shotgun (WGS) entry which is preliminary data.</text>
</comment>
<dbReference type="CDD" id="cd11340">
    <property type="entry name" value="AmyAc_bac_CMD_like_3"/>
    <property type="match status" value="1"/>
</dbReference>
<gene>
    <name evidence="5" type="ORF">AAG747_14275</name>
</gene>
<dbReference type="SUPFAM" id="SSF81296">
    <property type="entry name" value="E set domains"/>
    <property type="match status" value="1"/>
</dbReference>
<dbReference type="Pfam" id="PF09087">
    <property type="entry name" value="Cyc-maltodext_N"/>
    <property type="match status" value="1"/>
</dbReference>
<dbReference type="Pfam" id="PF00128">
    <property type="entry name" value="Alpha-amylase"/>
    <property type="match status" value="1"/>
</dbReference>
<feature type="signal peptide" evidence="3">
    <location>
        <begin position="1"/>
        <end position="27"/>
    </location>
</feature>
<keyword evidence="1 5" id="KW-0378">Hydrolase</keyword>
<dbReference type="SUPFAM" id="SSF51445">
    <property type="entry name" value="(Trans)glycosidases"/>
    <property type="match status" value="1"/>
</dbReference>
<proteinExistence type="predicted"/>